<evidence type="ECO:0000313" key="2">
    <source>
        <dbReference type="EMBL" id="CAD7248909.1"/>
    </source>
</evidence>
<dbReference type="InterPro" id="IPR024079">
    <property type="entry name" value="MetalloPept_cat_dom_sf"/>
</dbReference>
<feature type="domain" description="Peptidase M13 C-terminal" evidence="1">
    <location>
        <begin position="54"/>
        <end position="124"/>
    </location>
</feature>
<dbReference type="PANTHER" id="PTHR11733:SF224">
    <property type="entry name" value="NEPRILYSIN-2"/>
    <property type="match status" value="1"/>
</dbReference>
<dbReference type="InterPro" id="IPR018497">
    <property type="entry name" value="Peptidase_M13_C"/>
</dbReference>
<dbReference type="GO" id="GO:0005886">
    <property type="term" value="C:plasma membrane"/>
    <property type="evidence" value="ECO:0007669"/>
    <property type="project" value="TreeGrafter"/>
</dbReference>
<protein>
    <recommendedName>
        <fullName evidence="1">Peptidase M13 C-terminal domain-containing protein</fullName>
    </recommendedName>
</protein>
<keyword evidence="3" id="KW-1185">Reference proteome</keyword>
<reference evidence="2" key="1">
    <citation type="submission" date="2020-11" db="EMBL/GenBank/DDBJ databases">
        <authorList>
            <person name="Tran Van P."/>
        </authorList>
    </citation>
    <scope>NUCLEOTIDE SEQUENCE</scope>
</reference>
<proteinExistence type="predicted"/>
<name>A0A7R8XKP6_9CRUS</name>
<dbReference type="GO" id="GO:0004222">
    <property type="term" value="F:metalloendopeptidase activity"/>
    <property type="evidence" value="ECO:0007669"/>
    <property type="project" value="InterPro"/>
</dbReference>
<dbReference type="EMBL" id="LR901573">
    <property type="protein sequence ID" value="CAD7248909.1"/>
    <property type="molecule type" value="Genomic_DNA"/>
</dbReference>
<dbReference type="Proteomes" id="UP000677054">
    <property type="component" value="Unassembled WGS sequence"/>
</dbReference>
<evidence type="ECO:0000313" key="3">
    <source>
        <dbReference type="Proteomes" id="UP000677054"/>
    </source>
</evidence>
<dbReference type="Gene3D" id="3.40.390.10">
    <property type="entry name" value="Collagenase (Catalytic Domain)"/>
    <property type="match status" value="1"/>
</dbReference>
<accession>A0A7R8XKP6</accession>
<dbReference type="PANTHER" id="PTHR11733">
    <property type="entry name" value="ZINC METALLOPROTEASE FAMILY M13 NEPRILYSIN-RELATED"/>
    <property type="match status" value="1"/>
</dbReference>
<organism evidence="2">
    <name type="scientific">Darwinula stevensoni</name>
    <dbReference type="NCBI Taxonomy" id="69355"/>
    <lineage>
        <taxon>Eukaryota</taxon>
        <taxon>Metazoa</taxon>
        <taxon>Ecdysozoa</taxon>
        <taxon>Arthropoda</taxon>
        <taxon>Crustacea</taxon>
        <taxon>Oligostraca</taxon>
        <taxon>Ostracoda</taxon>
        <taxon>Podocopa</taxon>
        <taxon>Podocopida</taxon>
        <taxon>Darwinulocopina</taxon>
        <taxon>Darwinuloidea</taxon>
        <taxon>Darwinulidae</taxon>
        <taxon>Darwinula</taxon>
    </lineage>
</organism>
<dbReference type="OrthoDB" id="6475849at2759"/>
<dbReference type="InterPro" id="IPR000718">
    <property type="entry name" value="Peptidase_M13"/>
</dbReference>
<dbReference type="Pfam" id="PF01431">
    <property type="entry name" value="Peptidase_M13"/>
    <property type="match status" value="1"/>
</dbReference>
<sequence length="125" mass="14954">MRRWFAAERHQHPRREHCRQWRDQGGVSRLLGVEREIRRRTTAPWLTGNPNPLHLNPRQLFWISAANVWCTKYRNEALKYRILTGKHSPAEFRVRGPFQNTPEFAQDFKCALGTPYNPETRCKVW</sequence>
<gene>
    <name evidence="2" type="ORF">DSTB1V02_LOCUS8716</name>
</gene>
<dbReference type="AlphaFoldDB" id="A0A7R8XKP6"/>
<evidence type="ECO:0000259" key="1">
    <source>
        <dbReference type="Pfam" id="PF01431"/>
    </source>
</evidence>
<dbReference type="GO" id="GO:0016485">
    <property type="term" value="P:protein processing"/>
    <property type="evidence" value="ECO:0007669"/>
    <property type="project" value="TreeGrafter"/>
</dbReference>
<dbReference type="PROSITE" id="PS51885">
    <property type="entry name" value="NEPRILYSIN"/>
    <property type="match status" value="1"/>
</dbReference>
<dbReference type="EMBL" id="CAJPEV010002056">
    <property type="protein sequence ID" value="CAG0895468.1"/>
    <property type="molecule type" value="Genomic_DNA"/>
</dbReference>
<dbReference type="SUPFAM" id="SSF55486">
    <property type="entry name" value="Metalloproteases ('zincins'), catalytic domain"/>
    <property type="match status" value="1"/>
</dbReference>